<dbReference type="Gene3D" id="3.40.710.10">
    <property type="entry name" value="DD-peptidase/beta-lactamase superfamily"/>
    <property type="match status" value="1"/>
</dbReference>
<feature type="chain" id="PRO_5016467684" description="Beta-lactamase" evidence="9">
    <location>
        <begin position="23"/>
        <end position="268"/>
    </location>
</feature>
<proteinExistence type="inferred from homology"/>
<dbReference type="EMBL" id="QLSX01000008">
    <property type="protein sequence ID" value="RAR59811.1"/>
    <property type="molecule type" value="Genomic_DNA"/>
</dbReference>
<dbReference type="GO" id="GO:0008658">
    <property type="term" value="F:penicillin binding"/>
    <property type="evidence" value="ECO:0007669"/>
    <property type="project" value="InterPro"/>
</dbReference>
<dbReference type="RefSeq" id="WP_112055553.1">
    <property type="nucleotide sequence ID" value="NZ_QLSX01000008.1"/>
</dbReference>
<evidence type="ECO:0000256" key="8">
    <source>
        <dbReference type="RuleBase" id="RU361140"/>
    </source>
</evidence>
<comment type="catalytic activity">
    <reaction evidence="1 8">
        <text>a beta-lactam + H2O = a substituted beta-amino acid</text>
        <dbReference type="Rhea" id="RHEA:20401"/>
        <dbReference type="ChEBI" id="CHEBI:15377"/>
        <dbReference type="ChEBI" id="CHEBI:35627"/>
        <dbReference type="ChEBI" id="CHEBI:140347"/>
        <dbReference type="EC" id="3.5.2.6"/>
    </reaction>
</comment>
<accession>A0A328XUB5</accession>
<comment type="similarity">
    <text evidence="2 8">Belongs to the class-D beta-lactamase family.</text>
</comment>
<dbReference type="GO" id="GO:0046677">
    <property type="term" value="P:response to antibiotic"/>
    <property type="evidence" value="ECO:0007669"/>
    <property type="project" value="UniProtKB-UniRule"/>
</dbReference>
<evidence type="ECO:0000256" key="6">
    <source>
        <dbReference type="ARBA" id="ARBA00023251"/>
    </source>
</evidence>
<evidence type="ECO:0000256" key="4">
    <source>
        <dbReference type="ARBA" id="ARBA00022729"/>
    </source>
</evidence>
<feature type="domain" description="Penicillin-binding protein transpeptidase" evidence="10">
    <location>
        <begin position="44"/>
        <end position="258"/>
    </location>
</feature>
<comment type="caution">
    <text evidence="11">The sequence shown here is derived from an EMBL/GenBank/DDBJ whole genome shotgun (WGS) entry which is preliminary data.</text>
</comment>
<evidence type="ECO:0000256" key="1">
    <source>
        <dbReference type="ARBA" id="ARBA00001526"/>
    </source>
</evidence>
<dbReference type="GO" id="GO:0008800">
    <property type="term" value="F:beta-lactamase activity"/>
    <property type="evidence" value="ECO:0007669"/>
    <property type="project" value="UniProtKB-UniRule"/>
</dbReference>
<keyword evidence="6 8" id="KW-0046">Antibiotic resistance</keyword>
<evidence type="ECO:0000313" key="11">
    <source>
        <dbReference type="EMBL" id="RAR59811.1"/>
    </source>
</evidence>
<keyword evidence="5 8" id="KW-0378">Hydrolase</keyword>
<evidence type="ECO:0000256" key="2">
    <source>
        <dbReference type="ARBA" id="ARBA00007898"/>
    </source>
</evidence>
<protein>
    <recommendedName>
        <fullName evidence="3 8">Beta-lactamase</fullName>
        <ecNumber evidence="3 8">3.5.2.6</ecNumber>
    </recommendedName>
</protein>
<dbReference type="EC" id="3.5.2.6" evidence="3 8"/>
<feature type="modified residue" description="N6-carboxylysine" evidence="7">
    <location>
        <position position="76"/>
    </location>
</feature>
<dbReference type="Proteomes" id="UP000249700">
    <property type="component" value="Unassembled WGS sequence"/>
</dbReference>
<dbReference type="GO" id="GO:0017001">
    <property type="term" value="P:antibiotic catabolic process"/>
    <property type="evidence" value="ECO:0007669"/>
    <property type="project" value="InterPro"/>
</dbReference>
<feature type="active site" description="Acyl-ester intermediate" evidence="7">
    <location>
        <position position="73"/>
    </location>
</feature>
<reference evidence="11 12" key="1">
    <citation type="submission" date="2018-06" db="EMBL/GenBank/DDBJ databases">
        <title>Comparative analysis of microorganisms from saline springs in Andes Mountain Range, Colombia.</title>
        <authorList>
            <person name="Rubin E."/>
        </authorList>
    </citation>
    <scope>NUCLEOTIDE SEQUENCE [LARGE SCALE GENOMIC DNA]</scope>
    <source>
        <strain evidence="11 12">USBA-857</strain>
    </source>
</reference>
<name>A0A328XUB5_9GAMM</name>
<gene>
    <name evidence="11" type="ORF">BCL93_108161</name>
</gene>
<feature type="signal peptide" evidence="9">
    <location>
        <begin position="1"/>
        <end position="22"/>
    </location>
</feature>
<dbReference type="PROSITE" id="PS00337">
    <property type="entry name" value="BETA_LACTAMASE_D"/>
    <property type="match status" value="1"/>
</dbReference>
<dbReference type="OrthoDB" id="9762883at2"/>
<dbReference type="Pfam" id="PF00905">
    <property type="entry name" value="Transpeptidase"/>
    <property type="match status" value="1"/>
</dbReference>
<evidence type="ECO:0000259" key="10">
    <source>
        <dbReference type="Pfam" id="PF00905"/>
    </source>
</evidence>
<evidence type="ECO:0000256" key="3">
    <source>
        <dbReference type="ARBA" id="ARBA00012865"/>
    </source>
</evidence>
<dbReference type="InterPro" id="IPR012338">
    <property type="entry name" value="Beta-lactam/transpept-like"/>
</dbReference>
<evidence type="ECO:0000256" key="9">
    <source>
        <dbReference type="SAM" id="SignalP"/>
    </source>
</evidence>
<dbReference type="SUPFAM" id="SSF56601">
    <property type="entry name" value="beta-lactamase/transpeptidase-like"/>
    <property type="match status" value="1"/>
</dbReference>
<dbReference type="InterPro" id="IPR001460">
    <property type="entry name" value="PCN-bd_Tpept"/>
</dbReference>
<sequence length="268" mass="30271">MTRLVHLAAVALLALIPLNASADDWQQRPDWAGVFAEQKAVNGTLVIVDKREGRAGRFVVNPGRANERLSPASTFKVPHALFALDAGAVEDEFEVFPWDGTERDVPAWNQDQTLRSALRYSTVWVFQRLVNQIGREREQAYLGEIGYGNARVGDDVETFWLDGSLRVSAVEQVDFLERLYDMALPFTEADQRLVKDIMINEAGRDWILRAKSGWDGQVGWWMGWVERPSGPVFFALNLDTPERMADLPKREAITRAVLHRLEALPAPE</sequence>
<evidence type="ECO:0000313" key="12">
    <source>
        <dbReference type="Proteomes" id="UP000249700"/>
    </source>
</evidence>
<keyword evidence="4 9" id="KW-0732">Signal</keyword>
<dbReference type="InterPro" id="IPR002137">
    <property type="entry name" value="Beta-lactam_class-D_AS"/>
</dbReference>
<dbReference type="NCBIfam" id="NF012161">
    <property type="entry name" value="bla_class_D_main"/>
    <property type="match status" value="1"/>
</dbReference>
<evidence type="ECO:0000256" key="7">
    <source>
        <dbReference type="PIRSR" id="PIRSR602137-50"/>
    </source>
</evidence>
<dbReference type="AlphaFoldDB" id="A0A328XUB5"/>
<organism evidence="11 12">
    <name type="scientific">Onishia taeanensis</name>
    <dbReference type="NCBI Taxonomy" id="284577"/>
    <lineage>
        <taxon>Bacteria</taxon>
        <taxon>Pseudomonadati</taxon>
        <taxon>Pseudomonadota</taxon>
        <taxon>Gammaproteobacteria</taxon>
        <taxon>Oceanospirillales</taxon>
        <taxon>Halomonadaceae</taxon>
        <taxon>Onishia</taxon>
    </lineage>
</organism>
<evidence type="ECO:0000256" key="5">
    <source>
        <dbReference type="ARBA" id="ARBA00022801"/>
    </source>
</evidence>